<name>A0AAV9GGW5_9PEZI</name>
<dbReference type="Pfam" id="PF11374">
    <property type="entry name" value="DUF3176"/>
    <property type="match status" value="1"/>
</dbReference>
<feature type="transmembrane region" description="Helical" evidence="2">
    <location>
        <begin position="114"/>
        <end position="138"/>
    </location>
</feature>
<dbReference type="EMBL" id="MU865953">
    <property type="protein sequence ID" value="KAK4446941.1"/>
    <property type="molecule type" value="Genomic_DNA"/>
</dbReference>
<feature type="region of interest" description="Disordered" evidence="1">
    <location>
        <begin position="1"/>
        <end position="40"/>
    </location>
</feature>
<feature type="transmembrane region" description="Helical" evidence="2">
    <location>
        <begin position="595"/>
        <end position="615"/>
    </location>
</feature>
<dbReference type="Proteomes" id="UP001321760">
    <property type="component" value="Unassembled WGS sequence"/>
</dbReference>
<dbReference type="InterPro" id="IPR021514">
    <property type="entry name" value="DUF3176"/>
</dbReference>
<dbReference type="AlphaFoldDB" id="A0AAV9GGW5"/>
<feature type="transmembrane region" description="Helical" evidence="2">
    <location>
        <begin position="150"/>
        <end position="172"/>
    </location>
</feature>
<comment type="caution">
    <text evidence="3">The sequence shown here is derived from an EMBL/GenBank/DDBJ whole genome shotgun (WGS) entry which is preliminary data.</text>
</comment>
<gene>
    <name evidence="3" type="ORF">QBC34DRAFT_427750</name>
</gene>
<dbReference type="PANTHER" id="PTHR35394">
    <property type="entry name" value="DUF3176 DOMAIN-CONTAINING PROTEIN"/>
    <property type="match status" value="1"/>
</dbReference>
<dbReference type="PANTHER" id="PTHR35394:SF5">
    <property type="entry name" value="DUF3176 DOMAIN-CONTAINING PROTEIN"/>
    <property type="match status" value="1"/>
</dbReference>
<keyword evidence="2" id="KW-0812">Transmembrane</keyword>
<evidence type="ECO:0000256" key="2">
    <source>
        <dbReference type="SAM" id="Phobius"/>
    </source>
</evidence>
<organism evidence="3 4">
    <name type="scientific">Podospora aff. communis PSN243</name>
    <dbReference type="NCBI Taxonomy" id="3040156"/>
    <lineage>
        <taxon>Eukaryota</taxon>
        <taxon>Fungi</taxon>
        <taxon>Dikarya</taxon>
        <taxon>Ascomycota</taxon>
        <taxon>Pezizomycotina</taxon>
        <taxon>Sordariomycetes</taxon>
        <taxon>Sordariomycetidae</taxon>
        <taxon>Sordariales</taxon>
        <taxon>Podosporaceae</taxon>
        <taxon>Podospora</taxon>
    </lineage>
</organism>
<keyword evidence="4" id="KW-1185">Reference proteome</keyword>
<sequence>MEKIPFQSIGTPTTPLGLSIHDAHDGSEAGPQRSETAARDSLQYEDVGLYDDEGQAEAGWPRDEGSSTAINKVLDHQTKHPQARLGYRGLRDHPRAAATTLGLRKYWIAYKTPWLPEMASFGFAAIVLAAIALLLAMGKDKQQPDWPSMLNVNTLLSILITIFKTALLFPVAEGIGELKSPWGSLKLIVKNSGNLLACLGAGAILLSVAMDPFAQQVLEFYSCQQPVEGMSASIPRTNNYTTQLFNNKAVTVAFYKGLLGPPSTASSALSISCPSKNCIFGDPSAELVYSSLAVCSSVVDISSSVSGSADWTGWSKWDFSLPTGLTLTSNARRSDDSNSTYPSVLAAAKTEVSGSLHARVQLIMMSLDCRNASHPTKNNCSPGVLAFNITLTPCVQTFSNISYVNSEFREDRLSSTLFPMRGTWETLTLAGDYPSAPGIDCSDTLSPGGRKTLPTNLHAQSGLRYLFEPSDANRTKHLNITYYDPACVYQYAFWDWAILWGWLEKFFGTQEQPFWLQPMNTTDQGIYFGIMGGEEWLKTIWRNGTANLTTVTAFAEGLTNSLTAAIRQNGAPGYSEPIVGTAFEARTCIGVNWPWLRYPAAILLMTLVFMVLIIAKSHEYTRISGMQDGRGRWKSSVLPYLWCDVPESMKLRARGLNYVEEMVDHSESLIVALDREEAQGKGSRVYGEEGRWVLREF</sequence>
<evidence type="ECO:0000313" key="3">
    <source>
        <dbReference type="EMBL" id="KAK4446941.1"/>
    </source>
</evidence>
<keyword evidence="2" id="KW-1133">Transmembrane helix</keyword>
<evidence type="ECO:0000313" key="4">
    <source>
        <dbReference type="Proteomes" id="UP001321760"/>
    </source>
</evidence>
<keyword evidence="2" id="KW-0472">Membrane</keyword>
<accession>A0AAV9GGW5</accession>
<protein>
    <submittedName>
        <fullName evidence="3">Uncharacterized protein</fullName>
    </submittedName>
</protein>
<proteinExistence type="predicted"/>
<evidence type="ECO:0000256" key="1">
    <source>
        <dbReference type="SAM" id="MobiDB-lite"/>
    </source>
</evidence>
<reference evidence="3" key="1">
    <citation type="journal article" date="2023" name="Mol. Phylogenet. Evol.">
        <title>Genome-scale phylogeny and comparative genomics of the fungal order Sordariales.</title>
        <authorList>
            <person name="Hensen N."/>
            <person name="Bonometti L."/>
            <person name="Westerberg I."/>
            <person name="Brannstrom I.O."/>
            <person name="Guillou S."/>
            <person name="Cros-Aarteil S."/>
            <person name="Calhoun S."/>
            <person name="Haridas S."/>
            <person name="Kuo A."/>
            <person name="Mondo S."/>
            <person name="Pangilinan J."/>
            <person name="Riley R."/>
            <person name="LaButti K."/>
            <person name="Andreopoulos B."/>
            <person name="Lipzen A."/>
            <person name="Chen C."/>
            <person name="Yan M."/>
            <person name="Daum C."/>
            <person name="Ng V."/>
            <person name="Clum A."/>
            <person name="Steindorff A."/>
            <person name="Ohm R.A."/>
            <person name="Martin F."/>
            <person name="Silar P."/>
            <person name="Natvig D.O."/>
            <person name="Lalanne C."/>
            <person name="Gautier V."/>
            <person name="Ament-Velasquez S.L."/>
            <person name="Kruys A."/>
            <person name="Hutchinson M.I."/>
            <person name="Powell A.J."/>
            <person name="Barry K."/>
            <person name="Miller A.N."/>
            <person name="Grigoriev I.V."/>
            <person name="Debuchy R."/>
            <person name="Gladieux P."/>
            <person name="Hiltunen Thoren M."/>
            <person name="Johannesson H."/>
        </authorList>
    </citation>
    <scope>NUCLEOTIDE SEQUENCE</scope>
    <source>
        <strain evidence="3">PSN243</strain>
    </source>
</reference>
<reference evidence="3" key="2">
    <citation type="submission" date="2023-05" db="EMBL/GenBank/DDBJ databases">
        <authorList>
            <consortium name="Lawrence Berkeley National Laboratory"/>
            <person name="Steindorff A."/>
            <person name="Hensen N."/>
            <person name="Bonometti L."/>
            <person name="Westerberg I."/>
            <person name="Brannstrom I.O."/>
            <person name="Guillou S."/>
            <person name="Cros-Aarteil S."/>
            <person name="Calhoun S."/>
            <person name="Haridas S."/>
            <person name="Kuo A."/>
            <person name="Mondo S."/>
            <person name="Pangilinan J."/>
            <person name="Riley R."/>
            <person name="Labutti K."/>
            <person name="Andreopoulos B."/>
            <person name="Lipzen A."/>
            <person name="Chen C."/>
            <person name="Yanf M."/>
            <person name="Daum C."/>
            <person name="Ng V."/>
            <person name="Clum A."/>
            <person name="Ohm R."/>
            <person name="Martin F."/>
            <person name="Silar P."/>
            <person name="Natvig D."/>
            <person name="Lalanne C."/>
            <person name="Gautier V."/>
            <person name="Ament-Velasquez S.L."/>
            <person name="Kruys A."/>
            <person name="Hutchinson M.I."/>
            <person name="Powell A.J."/>
            <person name="Barry K."/>
            <person name="Miller A.N."/>
            <person name="Grigoriev I.V."/>
            <person name="Debuchy R."/>
            <person name="Gladieux P."/>
            <person name="Thoren M.H."/>
            <person name="Johannesson H."/>
        </authorList>
    </citation>
    <scope>NUCLEOTIDE SEQUENCE</scope>
    <source>
        <strain evidence="3">PSN243</strain>
    </source>
</reference>